<protein>
    <recommendedName>
        <fullName evidence="10">Dehydroascorbate reductase</fullName>
    </recommendedName>
</protein>
<dbReference type="EnsemblProtists" id="EKX43090">
    <property type="protein sequence ID" value="EKX43090"/>
    <property type="gene ID" value="GUITHDRAFT_153349"/>
</dbReference>
<reference evidence="7 9" key="1">
    <citation type="journal article" date="2012" name="Nature">
        <title>Algal genomes reveal evolutionary mosaicism and the fate of nucleomorphs.</title>
        <authorList>
            <consortium name="DOE Joint Genome Institute"/>
            <person name="Curtis B.A."/>
            <person name="Tanifuji G."/>
            <person name="Burki F."/>
            <person name="Gruber A."/>
            <person name="Irimia M."/>
            <person name="Maruyama S."/>
            <person name="Arias M.C."/>
            <person name="Ball S.G."/>
            <person name="Gile G.H."/>
            <person name="Hirakawa Y."/>
            <person name="Hopkins J.F."/>
            <person name="Kuo A."/>
            <person name="Rensing S.A."/>
            <person name="Schmutz J."/>
            <person name="Symeonidi A."/>
            <person name="Elias M."/>
            <person name="Eveleigh R.J."/>
            <person name="Herman E.K."/>
            <person name="Klute M.J."/>
            <person name="Nakayama T."/>
            <person name="Obornik M."/>
            <person name="Reyes-Prieto A."/>
            <person name="Armbrust E.V."/>
            <person name="Aves S.J."/>
            <person name="Beiko R.G."/>
            <person name="Coutinho P."/>
            <person name="Dacks J.B."/>
            <person name="Durnford D.G."/>
            <person name="Fast N.M."/>
            <person name="Green B.R."/>
            <person name="Grisdale C.J."/>
            <person name="Hempel F."/>
            <person name="Henrissat B."/>
            <person name="Hoppner M.P."/>
            <person name="Ishida K."/>
            <person name="Kim E."/>
            <person name="Koreny L."/>
            <person name="Kroth P.G."/>
            <person name="Liu Y."/>
            <person name="Malik S.B."/>
            <person name="Maier U.G."/>
            <person name="McRose D."/>
            <person name="Mock T."/>
            <person name="Neilson J.A."/>
            <person name="Onodera N.T."/>
            <person name="Poole A.M."/>
            <person name="Pritham E.J."/>
            <person name="Richards T.A."/>
            <person name="Rocap G."/>
            <person name="Roy S.W."/>
            <person name="Sarai C."/>
            <person name="Schaack S."/>
            <person name="Shirato S."/>
            <person name="Slamovits C.H."/>
            <person name="Spencer D.F."/>
            <person name="Suzuki S."/>
            <person name="Worden A.Z."/>
            <person name="Zauner S."/>
            <person name="Barry K."/>
            <person name="Bell C."/>
            <person name="Bharti A.K."/>
            <person name="Crow J.A."/>
            <person name="Grimwood J."/>
            <person name="Kramer R."/>
            <person name="Lindquist E."/>
            <person name="Lucas S."/>
            <person name="Salamov A."/>
            <person name="McFadden G.I."/>
            <person name="Lane C.E."/>
            <person name="Keeling P.J."/>
            <person name="Gray M.W."/>
            <person name="Grigoriev I.V."/>
            <person name="Archibald J.M."/>
        </authorList>
    </citation>
    <scope>NUCLEOTIDE SEQUENCE</scope>
    <source>
        <strain evidence="7 9">CCMP2712</strain>
    </source>
</reference>
<evidence type="ECO:0000256" key="3">
    <source>
        <dbReference type="ARBA" id="ARBA00049544"/>
    </source>
</evidence>
<reference evidence="8" key="3">
    <citation type="submission" date="2016-03" db="UniProtKB">
        <authorList>
            <consortium name="EnsemblProtists"/>
        </authorList>
    </citation>
    <scope>IDENTIFICATION</scope>
</reference>
<dbReference type="RefSeq" id="XP_005830070.1">
    <property type="nucleotide sequence ID" value="XM_005830013.1"/>
</dbReference>
<accession>L1J4S1</accession>
<dbReference type="GO" id="GO:0016740">
    <property type="term" value="F:transferase activity"/>
    <property type="evidence" value="ECO:0007669"/>
    <property type="project" value="UniProtKB-KW"/>
</dbReference>
<comment type="catalytic activity">
    <reaction evidence="3">
        <text>L-dehydroascorbate + 2 glutathione = glutathione disulfide + L-ascorbate</text>
        <dbReference type="Rhea" id="RHEA:24424"/>
        <dbReference type="ChEBI" id="CHEBI:38290"/>
        <dbReference type="ChEBI" id="CHEBI:57925"/>
        <dbReference type="ChEBI" id="CHEBI:58297"/>
        <dbReference type="ChEBI" id="CHEBI:58539"/>
        <dbReference type="EC" id="1.8.5.1"/>
    </reaction>
</comment>
<feature type="signal peptide" evidence="4">
    <location>
        <begin position="1"/>
        <end position="22"/>
    </location>
</feature>
<dbReference type="STRING" id="905079.L1J4S1"/>
<evidence type="ECO:0000313" key="9">
    <source>
        <dbReference type="Proteomes" id="UP000011087"/>
    </source>
</evidence>
<keyword evidence="4" id="KW-0732">Signal</keyword>
<reference evidence="9" key="2">
    <citation type="submission" date="2012-11" db="EMBL/GenBank/DDBJ databases">
        <authorList>
            <person name="Kuo A."/>
            <person name="Curtis B.A."/>
            <person name="Tanifuji G."/>
            <person name="Burki F."/>
            <person name="Gruber A."/>
            <person name="Irimia M."/>
            <person name="Maruyama S."/>
            <person name="Arias M.C."/>
            <person name="Ball S.G."/>
            <person name="Gile G.H."/>
            <person name="Hirakawa Y."/>
            <person name="Hopkins J.F."/>
            <person name="Rensing S.A."/>
            <person name="Schmutz J."/>
            <person name="Symeonidi A."/>
            <person name="Elias M."/>
            <person name="Eveleigh R.J."/>
            <person name="Herman E.K."/>
            <person name="Klute M.J."/>
            <person name="Nakayama T."/>
            <person name="Obornik M."/>
            <person name="Reyes-Prieto A."/>
            <person name="Armbrust E.V."/>
            <person name="Aves S.J."/>
            <person name="Beiko R.G."/>
            <person name="Coutinho P."/>
            <person name="Dacks J.B."/>
            <person name="Durnford D.G."/>
            <person name="Fast N.M."/>
            <person name="Green B.R."/>
            <person name="Grisdale C."/>
            <person name="Hempe F."/>
            <person name="Henrissat B."/>
            <person name="Hoppner M.P."/>
            <person name="Ishida K.-I."/>
            <person name="Kim E."/>
            <person name="Koreny L."/>
            <person name="Kroth P.G."/>
            <person name="Liu Y."/>
            <person name="Malik S.-B."/>
            <person name="Maier U.G."/>
            <person name="McRose D."/>
            <person name="Mock T."/>
            <person name="Neilson J.A."/>
            <person name="Onodera N.T."/>
            <person name="Poole A.M."/>
            <person name="Pritham E.J."/>
            <person name="Richards T.A."/>
            <person name="Rocap G."/>
            <person name="Roy S.W."/>
            <person name="Sarai C."/>
            <person name="Schaack S."/>
            <person name="Shirato S."/>
            <person name="Slamovits C.H."/>
            <person name="Spencer D.F."/>
            <person name="Suzuki S."/>
            <person name="Worden A.Z."/>
            <person name="Zauner S."/>
            <person name="Barry K."/>
            <person name="Bell C."/>
            <person name="Bharti A.K."/>
            <person name="Crow J.A."/>
            <person name="Grimwood J."/>
            <person name="Kramer R."/>
            <person name="Lindquist E."/>
            <person name="Lucas S."/>
            <person name="Salamov A."/>
            <person name="McFadden G.I."/>
            <person name="Lane C.E."/>
            <person name="Keeling P.J."/>
            <person name="Gray M.W."/>
            <person name="Grigoriev I.V."/>
            <person name="Archibald J.M."/>
        </authorList>
    </citation>
    <scope>NUCLEOTIDE SEQUENCE</scope>
    <source>
        <strain evidence="9">CCMP2712</strain>
    </source>
</reference>
<evidence type="ECO:0000313" key="7">
    <source>
        <dbReference type="EMBL" id="EKX43090.1"/>
    </source>
</evidence>
<dbReference type="KEGG" id="gtt:GUITHDRAFT_153349"/>
<dbReference type="PaxDb" id="55529-EKX43090"/>
<proteinExistence type="inferred from homology"/>
<evidence type="ECO:0008006" key="10">
    <source>
        <dbReference type="Google" id="ProtNLM"/>
    </source>
</evidence>
<evidence type="ECO:0000256" key="1">
    <source>
        <dbReference type="ARBA" id="ARBA00022679"/>
    </source>
</evidence>
<comment type="similarity">
    <text evidence="2">Belongs to the GST superfamily. DHAR family.</text>
</comment>
<feature type="domain" description="GST N-terminal" evidence="5">
    <location>
        <begin position="76"/>
        <end position="155"/>
    </location>
</feature>
<name>L1J4S1_GUITC</name>
<keyword evidence="1" id="KW-0808">Transferase</keyword>
<dbReference type="PANTHER" id="PTHR44420">
    <property type="entry name" value="GLUTATHIONE S-TRANSFERASE DHAR2-RELATED"/>
    <property type="match status" value="1"/>
</dbReference>
<dbReference type="GeneID" id="17299828"/>
<dbReference type="eggNOG" id="KOG1422">
    <property type="taxonomic scope" value="Eukaryota"/>
</dbReference>
<dbReference type="SUPFAM" id="SSF47616">
    <property type="entry name" value="GST C-terminal domain-like"/>
    <property type="match status" value="1"/>
</dbReference>
<dbReference type="OrthoDB" id="1935530at2759"/>
<dbReference type="HOGENOM" id="CLU_981588_0_0_1"/>
<dbReference type="PROSITE" id="PS50404">
    <property type="entry name" value="GST_NTER"/>
    <property type="match status" value="1"/>
</dbReference>
<dbReference type="InterPro" id="IPR036282">
    <property type="entry name" value="Glutathione-S-Trfase_C_sf"/>
</dbReference>
<dbReference type="InterPro" id="IPR036249">
    <property type="entry name" value="Thioredoxin-like_sf"/>
</dbReference>
<evidence type="ECO:0000256" key="4">
    <source>
        <dbReference type="SAM" id="SignalP"/>
    </source>
</evidence>
<evidence type="ECO:0000256" key="2">
    <source>
        <dbReference type="ARBA" id="ARBA00024194"/>
    </source>
</evidence>
<dbReference type="EMBL" id="JH993012">
    <property type="protein sequence ID" value="EKX43090.1"/>
    <property type="molecule type" value="Genomic_DNA"/>
</dbReference>
<dbReference type="GO" id="GO:0033355">
    <property type="term" value="P:ascorbate glutathione cycle"/>
    <property type="evidence" value="ECO:0007669"/>
    <property type="project" value="InterPro"/>
</dbReference>
<dbReference type="GO" id="GO:0045174">
    <property type="term" value="F:glutathione dehydrogenase (ascorbate) activity"/>
    <property type="evidence" value="ECO:0007669"/>
    <property type="project" value="UniProtKB-EC"/>
</dbReference>
<dbReference type="OMA" id="LCPPKYA"/>
<dbReference type="Proteomes" id="UP000011087">
    <property type="component" value="Unassembled WGS sequence"/>
</dbReference>
<gene>
    <name evidence="7" type="ORF">GUITHDRAFT_153349</name>
</gene>
<dbReference type="PANTHER" id="PTHR44420:SF2">
    <property type="entry name" value="GLUTATHIONE S-TRANSFERASE DHAR2-RELATED"/>
    <property type="match status" value="1"/>
</dbReference>
<dbReference type="Gene3D" id="3.40.30.10">
    <property type="entry name" value="Glutaredoxin"/>
    <property type="match status" value="1"/>
</dbReference>
<dbReference type="InterPro" id="IPR010987">
    <property type="entry name" value="Glutathione-S-Trfase_C-like"/>
</dbReference>
<dbReference type="Pfam" id="PF13409">
    <property type="entry name" value="GST_N_2"/>
    <property type="match status" value="1"/>
</dbReference>
<dbReference type="PROSITE" id="PS50405">
    <property type="entry name" value="GST_CTER"/>
    <property type="match status" value="1"/>
</dbReference>
<feature type="chain" id="PRO_5008770946" description="Dehydroascorbate reductase" evidence="4">
    <location>
        <begin position="23"/>
        <end position="284"/>
    </location>
</feature>
<dbReference type="SUPFAM" id="SSF52833">
    <property type="entry name" value="Thioredoxin-like"/>
    <property type="match status" value="1"/>
</dbReference>
<dbReference type="InterPro" id="IPR044627">
    <property type="entry name" value="DHAR1/2/3/4"/>
</dbReference>
<dbReference type="InterPro" id="IPR004045">
    <property type="entry name" value="Glutathione_S-Trfase_N"/>
</dbReference>
<feature type="domain" description="GST C-terminal" evidence="6">
    <location>
        <begin position="136"/>
        <end position="277"/>
    </location>
</feature>
<evidence type="ECO:0000259" key="5">
    <source>
        <dbReference type="PROSITE" id="PS50404"/>
    </source>
</evidence>
<dbReference type="AlphaFoldDB" id="L1J4S1"/>
<organism evidence="7">
    <name type="scientific">Guillardia theta (strain CCMP2712)</name>
    <name type="common">Cryptophyte</name>
    <dbReference type="NCBI Taxonomy" id="905079"/>
    <lineage>
        <taxon>Eukaryota</taxon>
        <taxon>Cryptophyceae</taxon>
        <taxon>Pyrenomonadales</taxon>
        <taxon>Geminigeraceae</taxon>
        <taxon>Guillardia</taxon>
    </lineage>
</organism>
<evidence type="ECO:0000259" key="6">
    <source>
        <dbReference type="PROSITE" id="PS50405"/>
    </source>
</evidence>
<sequence length="284" mass="32147">MQGSRRLLLVLPLFLQIGSLEAFSFAPVNSAMRFGLSSSMHQISLIQRARLTLRGGHGLRMMVDGPRGNNVLYAKRGQHDGILGDCPYTHKAQMAMKAKDLQYEVCLVNLSDKPKWFLELNPKGTVPTYVTAEGKILTESDDIIQWCDLQEPKDFKMFQRPGGDEVWNVAKEVFPAFGEYMKNKDVSRNDELKAKLDAKLAALDSFLKGRNGPLLLGEQISAEDCKLTPQLYHISIAVPHYVKYDALEKYDNIKKYLNSAMQTDAFKKSAYTPETVIWGWSKFF</sequence>
<dbReference type="Gene3D" id="1.20.1050.10">
    <property type="match status" value="1"/>
</dbReference>
<evidence type="ECO:0000313" key="8">
    <source>
        <dbReference type="EnsemblProtists" id="EKX43090"/>
    </source>
</evidence>
<keyword evidence="9" id="KW-1185">Reference proteome</keyword>